<comment type="caution">
    <text evidence="1">The sequence shown here is derived from an EMBL/GenBank/DDBJ whole genome shotgun (WGS) entry which is preliminary data.</text>
</comment>
<accession>A0A922SYW4</accession>
<reference evidence="2" key="1">
    <citation type="journal article" date="2022" name="Microb. Genom.">
        <title>A global pangenome for the wheat fungal pathogen Pyrenophora tritici-repentis and prediction of effector protein structural homology.</title>
        <authorList>
            <person name="Moolhuijzen P.M."/>
            <person name="See P.T."/>
            <person name="Shi G."/>
            <person name="Powell H.R."/>
            <person name="Cockram J."/>
            <person name="Jorgensen L.N."/>
            <person name="Benslimane H."/>
            <person name="Strelkov S.E."/>
            <person name="Turner J."/>
            <person name="Liu Z."/>
            <person name="Moffat C.S."/>
        </authorList>
    </citation>
    <scope>NUCLEOTIDE SEQUENCE [LARGE SCALE GENOMIC DNA]</scope>
</reference>
<dbReference type="Proteomes" id="UP000249757">
    <property type="component" value="Unassembled WGS sequence"/>
</dbReference>
<dbReference type="AlphaFoldDB" id="A0A922SYW4"/>
<protein>
    <submittedName>
        <fullName evidence="1">Uncharacterized protein</fullName>
    </submittedName>
</protein>
<organism evidence="1 2">
    <name type="scientific">Pyrenophora tritici-repentis</name>
    <dbReference type="NCBI Taxonomy" id="45151"/>
    <lineage>
        <taxon>Eukaryota</taxon>
        <taxon>Fungi</taxon>
        <taxon>Dikarya</taxon>
        <taxon>Ascomycota</taxon>
        <taxon>Pezizomycotina</taxon>
        <taxon>Dothideomycetes</taxon>
        <taxon>Pleosporomycetidae</taxon>
        <taxon>Pleosporales</taxon>
        <taxon>Pleosporineae</taxon>
        <taxon>Pleosporaceae</taxon>
        <taxon>Pyrenophora</taxon>
    </lineage>
</organism>
<proteinExistence type="predicted"/>
<evidence type="ECO:0000313" key="2">
    <source>
        <dbReference type="Proteomes" id="UP000249757"/>
    </source>
</evidence>
<name>A0A922SYW4_9PLEO</name>
<gene>
    <name evidence="1" type="ORF">Ptr86124_007140</name>
</gene>
<sequence>MNFKYVELMFLATKPTRSRWLKVFRETPISGSVTVINLYQVLEDELWSVPTNTTCTAAKLMTSAQGEIAMERQLYTYAAEIANTSARFAPANAMRQIETKTLNPAIVPSLAGIELTKQSTTIEAIGINDARILFMQYVME</sequence>
<keyword evidence="2" id="KW-1185">Reference proteome</keyword>
<dbReference type="EMBL" id="NRDI02000008">
    <property type="protein sequence ID" value="KAI1514510.1"/>
    <property type="molecule type" value="Genomic_DNA"/>
</dbReference>
<evidence type="ECO:0000313" key="1">
    <source>
        <dbReference type="EMBL" id="KAI1514510.1"/>
    </source>
</evidence>